<evidence type="ECO:0000313" key="1">
    <source>
        <dbReference type="EMBL" id="KAH8012318.1"/>
    </source>
</evidence>
<dbReference type="Proteomes" id="UP000827872">
    <property type="component" value="Linkage Group LG13"/>
</dbReference>
<keyword evidence="2" id="KW-1185">Reference proteome</keyword>
<gene>
    <name evidence="1" type="ORF">K3G42_016330</name>
</gene>
<dbReference type="EMBL" id="CM037626">
    <property type="protein sequence ID" value="KAH8012318.1"/>
    <property type="molecule type" value="Genomic_DNA"/>
</dbReference>
<reference evidence="1" key="1">
    <citation type="submission" date="2021-08" db="EMBL/GenBank/DDBJ databases">
        <title>The first chromosome-level gecko genome reveals the dynamic sex chromosomes of Neotropical dwarf geckos (Sphaerodactylidae: Sphaerodactylus).</title>
        <authorList>
            <person name="Pinto B.J."/>
            <person name="Keating S.E."/>
            <person name="Gamble T."/>
        </authorList>
    </citation>
    <scope>NUCLEOTIDE SEQUENCE</scope>
    <source>
        <strain evidence="1">TG3544</strain>
    </source>
</reference>
<organism evidence="1 2">
    <name type="scientific">Sphaerodactylus townsendi</name>
    <dbReference type="NCBI Taxonomy" id="933632"/>
    <lineage>
        <taxon>Eukaryota</taxon>
        <taxon>Metazoa</taxon>
        <taxon>Chordata</taxon>
        <taxon>Craniata</taxon>
        <taxon>Vertebrata</taxon>
        <taxon>Euteleostomi</taxon>
        <taxon>Lepidosauria</taxon>
        <taxon>Squamata</taxon>
        <taxon>Bifurcata</taxon>
        <taxon>Gekkota</taxon>
        <taxon>Sphaerodactylidae</taxon>
        <taxon>Sphaerodactylus</taxon>
    </lineage>
</organism>
<comment type="caution">
    <text evidence="1">The sequence shown here is derived from an EMBL/GenBank/DDBJ whole genome shotgun (WGS) entry which is preliminary data.</text>
</comment>
<name>A0ACB8FZ70_9SAUR</name>
<protein>
    <submittedName>
        <fullName evidence="1">Uncharacterized protein</fullName>
    </submittedName>
</protein>
<sequence>MSGCQYDTKILVLTSKMLWEGRGYKLQPGNPNAATQSRTTDEYSDSRTWMEKVLQVKLPNSVQYADDIFLVLMLAWNCKSEKMVQNKVPILQTGLRDLLKITTDLQTADHMTASGGGVDSFTHSC</sequence>
<accession>A0ACB8FZ70</accession>
<evidence type="ECO:0000313" key="2">
    <source>
        <dbReference type="Proteomes" id="UP000827872"/>
    </source>
</evidence>
<proteinExistence type="predicted"/>